<feature type="transmembrane region" description="Helical" evidence="5">
    <location>
        <begin position="31"/>
        <end position="53"/>
    </location>
</feature>
<comment type="caution">
    <text evidence="7">The sequence shown here is derived from an EMBL/GenBank/DDBJ whole genome shotgun (WGS) entry which is preliminary data.</text>
</comment>
<feature type="transmembrane region" description="Helical" evidence="5">
    <location>
        <begin position="254"/>
        <end position="271"/>
    </location>
</feature>
<feature type="transmembrane region" description="Helical" evidence="5">
    <location>
        <begin position="89"/>
        <end position="112"/>
    </location>
</feature>
<evidence type="ECO:0000256" key="1">
    <source>
        <dbReference type="ARBA" id="ARBA00004141"/>
    </source>
</evidence>
<reference evidence="7 8" key="1">
    <citation type="submission" date="2018-02" db="EMBL/GenBank/DDBJ databases">
        <title>Genomic Encyclopedia of Archaeal and Bacterial Type Strains, Phase II (KMG-II): from individual species to whole genera.</title>
        <authorList>
            <person name="Goeker M."/>
        </authorList>
    </citation>
    <scope>NUCLEOTIDE SEQUENCE [LARGE SCALE GENOMIC DNA]</scope>
    <source>
        <strain evidence="7 8">DSM 15099</strain>
    </source>
</reference>
<protein>
    <submittedName>
        <fullName evidence="7">Fusaric acid resistance family protein</fullName>
    </submittedName>
</protein>
<feature type="transmembrane region" description="Helical" evidence="5">
    <location>
        <begin position="302"/>
        <end position="323"/>
    </location>
</feature>
<sequence length="356" mass="39840">MMSFYEAMQLGAVNLKPLIKDTEDNKLKKRYIVALIVKNFLCLLFCMIVVTFFNNVFGSDNSIVGVVTVIALLTFRFSNLDFKTTQSTIAILGIFAIFIVSPYLASIVHPVLASIINFISMMAIVILSCHNVTLSNQSTLVLSYLLLYGYHVDDVNGYINRIFALILGGIIVSGIFYYKHIKVNFENSFSDIIKDIDFSKPRTKWQLKLVLGITIIILIGELVNLPRVIWAGFAFMSVMQPDKEKIQYRVKRRCPFTIIGSLMFVALYLVIPEGYKGYVGIIGGLMVGASGMYTWQTSFNCFGALSAAVPIFGLHWAIVIRIVDNIIGVVYGKVYNKIFDKVDEKVFGENTIMGVG</sequence>
<feature type="transmembrane region" description="Helical" evidence="5">
    <location>
        <begin position="209"/>
        <end position="233"/>
    </location>
</feature>
<name>A0A2S6FYX4_9CLOT</name>
<keyword evidence="2 5" id="KW-0812">Transmembrane</keyword>
<dbReference type="GO" id="GO:0016020">
    <property type="term" value="C:membrane"/>
    <property type="evidence" value="ECO:0007669"/>
    <property type="project" value="UniProtKB-SubCell"/>
</dbReference>
<evidence type="ECO:0000256" key="4">
    <source>
        <dbReference type="ARBA" id="ARBA00023136"/>
    </source>
</evidence>
<evidence type="ECO:0000256" key="2">
    <source>
        <dbReference type="ARBA" id="ARBA00022692"/>
    </source>
</evidence>
<evidence type="ECO:0000313" key="8">
    <source>
        <dbReference type="Proteomes" id="UP000239863"/>
    </source>
</evidence>
<feature type="transmembrane region" description="Helical" evidence="5">
    <location>
        <begin position="158"/>
        <end position="178"/>
    </location>
</feature>
<dbReference type="InterPro" id="IPR049453">
    <property type="entry name" value="Memb_transporter_dom"/>
</dbReference>
<dbReference type="RefSeq" id="WP_226104351.1">
    <property type="nucleotide sequence ID" value="NZ_PTIS01000005.1"/>
</dbReference>
<feature type="domain" description="Integral membrane bound transporter" evidence="6">
    <location>
        <begin position="216"/>
        <end position="332"/>
    </location>
</feature>
<accession>A0A2S6FYX4</accession>
<dbReference type="AlphaFoldDB" id="A0A2S6FYX4"/>
<gene>
    <name evidence="7" type="ORF">BD821_10569</name>
</gene>
<feature type="transmembrane region" description="Helical" evidence="5">
    <location>
        <begin position="277"/>
        <end position="295"/>
    </location>
</feature>
<keyword evidence="4 5" id="KW-0472">Membrane</keyword>
<keyword evidence="3 5" id="KW-1133">Transmembrane helix</keyword>
<evidence type="ECO:0000313" key="7">
    <source>
        <dbReference type="EMBL" id="PPK48689.1"/>
    </source>
</evidence>
<proteinExistence type="predicted"/>
<evidence type="ECO:0000259" key="6">
    <source>
        <dbReference type="Pfam" id="PF13515"/>
    </source>
</evidence>
<feature type="transmembrane region" description="Helical" evidence="5">
    <location>
        <begin position="118"/>
        <end position="146"/>
    </location>
</feature>
<feature type="transmembrane region" description="Helical" evidence="5">
    <location>
        <begin position="59"/>
        <end position="77"/>
    </location>
</feature>
<dbReference type="Proteomes" id="UP000239863">
    <property type="component" value="Unassembled WGS sequence"/>
</dbReference>
<evidence type="ECO:0000256" key="3">
    <source>
        <dbReference type="ARBA" id="ARBA00022989"/>
    </source>
</evidence>
<dbReference type="EMBL" id="PTIS01000005">
    <property type="protein sequence ID" value="PPK48689.1"/>
    <property type="molecule type" value="Genomic_DNA"/>
</dbReference>
<comment type="subcellular location">
    <subcellularLocation>
        <location evidence="1">Membrane</location>
        <topology evidence="1">Multi-pass membrane protein</topology>
    </subcellularLocation>
</comment>
<evidence type="ECO:0000256" key="5">
    <source>
        <dbReference type="SAM" id="Phobius"/>
    </source>
</evidence>
<organism evidence="7 8">
    <name type="scientific">Clostridium algidicarnis DSM 15099</name>
    <dbReference type="NCBI Taxonomy" id="1121295"/>
    <lineage>
        <taxon>Bacteria</taxon>
        <taxon>Bacillati</taxon>
        <taxon>Bacillota</taxon>
        <taxon>Clostridia</taxon>
        <taxon>Eubacteriales</taxon>
        <taxon>Clostridiaceae</taxon>
        <taxon>Clostridium</taxon>
    </lineage>
</organism>
<dbReference type="Pfam" id="PF13515">
    <property type="entry name" value="FUSC_2"/>
    <property type="match status" value="1"/>
</dbReference>